<gene>
    <name evidence="2" type="ORF">LOC62_01G001235</name>
</gene>
<accession>A0AAF1BN68</accession>
<sequence>MSLRSAPPPRRSSHQLQLPVSSFKQQPPSALPGSPRSNTPTRIHSPRSKHAPSTMPLGEVDGTRNDGAPAGRRRGPRKRGARASGNGTPQDAAGSDALDTGDEDHPELFELLGVAPSPAPKKGLLRLNKERMDLAQGGMATSAPVSGREDTGSEAERPVTRSQRASQASPPANNKKTQKKKRGGKAAAEAAATPDSSFDVTSLSQSLPTEGFFATANGKKADGQGWDMPLDAPSAPQPLNWQQQLGAEDTPSKRSTRSSTADQRRRAKGSTAVTLKPERPTHDRRQSLDHHPAAAAIASMMPRNHSAAAFDNSPFHTGYNVHRAPQTPVRTAANSRASPVPSGLPGVISLPIVGQFPRINQASGVPLGGPKYAGPTFHNSPHSASLPKPDLDDF</sequence>
<feature type="compositionally biased region" description="Pro residues" evidence="1">
    <location>
        <begin position="1"/>
        <end position="10"/>
    </location>
</feature>
<feature type="compositionally biased region" description="Polar residues" evidence="1">
    <location>
        <begin position="14"/>
        <end position="28"/>
    </location>
</feature>
<feature type="region of interest" description="Disordered" evidence="1">
    <location>
        <begin position="1"/>
        <end position="288"/>
    </location>
</feature>
<feature type="compositionally biased region" description="Polar residues" evidence="1">
    <location>
        <begin position="194"/>
        <end position="208"/>
    </location>
</feature>
<dbReference type="EMBL" id="CP086714">
    <property type="protein sequence ID" value="WOO77668.1"/>
    <property type="molecule type" value="Genomic_DNA"/>
</dbReference>
<dbReference type="RefSeq" id="XP_062623700.1">
    <property type="nucleotide sequence ID" value="XM_062767716.1"/>
</dbReference>
<feature type="region of interest" description="Disordered" evidence="1">
    <location>
        <begin position="361"/>
        <end position="394"/>
    </location>
</feature>
<keyword evidence="3" id="KW-1185">Reference proteome</keyword>
<dbReference type="GeneID" id="87804492"/>
<dbReference type="GO" id="GO:0016071">
    <property type="term" value="P:mRNA metabolic process"/>
    <property type="evidence" value="ECO:0007669"/>
    <property type="project" value="UniProtKB-ARBA"/>
</dbReference>
<dbReference type="Pfam" id="PF15365">
    <property type="entry name" value="PNRC"/>
    <property type="match status" value="1"/>
</dbReference>
<evidence type="ECO:0000313" key="3">
    <source>
        <dbReference type="Proteomes" id="UP000827549"/>
    </source>
</evidence>
<evidence type="ECO:0000313" key="2">
    <source>
        <dbReference type="EMBL" id="WOO77668.1"/>
    </source>
</evidence>
<feature type="compositionally biased region" description="Basic residues" evidence="1">
    <location>
        <begin position="71"/>
        <end position="81"/>
    </location>
</feature>
<feature type="compositionally biased region" description="Polar residues" evidence="1">
    <location>
        <begin position="160"/>
        <end position="171"/>
    </location>
</feature>
<dbReference type="Proteomes" id="UP000827549">
    <property type="component" value="Chromosome 1"/>
</dbReference>
<proteinExistence type="predicted"/>
<reference evidence="2" key="1">
    <citation type="submission" date="2023-10" db="EMBL/GenBank/DDBJ databases">
        <authorList>
            <person name="Noh H."/>
        </authorList>
    </citation>
    <scope>NUCLEOTIDE SEQUENCE</scope>
    <source>
        <strain evidence="2">DUCC4014</strain>
    </source>
</reference>
<dbReference type="InterPro" id="IPR028322">
    <property type="entry name" value="PNRC-like_rgn"/>
</dbReference>
<feature type="compositionally biased region" description="Basic and acidic residues" evidence="1">
    <location>
        <begin position="147"/>
        <end position="159"/>
    </location>
</feature>
<dbReference type="AlphaFoldDB" id="A0AAF1BN68"/>
<organism evidence="2 3">
    <name type="scientific">Vanrija pseudolonga</name>
    <dbReference type="NCBI Taxonomy" id="143232"/>
    <lineage>
        <taxon>Eukaryota</taxon>
        <taxon>Fungi</taxon>
        <taxon>Dikarya</taxon>
        <taxon>Basidiomycota</taxon>
        <taxon>Agaricomycotina</taxon>
        <taxon>Tremellomycetes</taxon>
        <taxon>Trichosporonales</taxon>
        <taxon>Trichosporonaceae</taxon>
        <taxon>Vanrija</taxon>
    </lineage>
</organism>
<feature type="compositionally biased region" description="Basic and acidic residues" evidence="1">
    <location>
        <begin position="276"/>
        <end position="288"/>
    </location>
</feature>
<evidence type="ECO:0000256" key="1">
    <source>
        <dbReference type="SAM" id="MobiDB-lite"/>
    </source>
</evidence>
<protein>
    <submittedName>
        <fullName evidence="2">Uncharacterized protein</fullName>
    </submittedName>
</protein>
<name>A0AAF1BN68_9TREE</name>